<comment type="caution">
    <text evidence="1">The sequence shown here is derived from an EMBL/GenBank/DDBJ whole genome shotgun (WGS) entry which is preliminary data.</text>
</comment>
<dbReference type="Proteomes" id="UP000014937">
    <property type="component" value="Unassembled WGS sequence"/>
</dbReference>
<dbReference type="HOGENOM" id="CLU_1064969_0_0_9"/>
<gene>
    <name evidence="1" type="ORF">BN587_02093</name>
</gene>
<accession>R6WUW4</accession>
<name>R6WUW4_9FIRM</name>
<protein>
    <submittedName>
        <fullName evidence="1">Uncharacterized protein</fullName>
    </submittedName>
</protein>
<dbReference type="EMBL" id="CBGL010000047">
    <property type="protein sequence ID" value="CDD10714.1"/>
    <property type="molecule type" value="Genomic_DNA"/>
</dbReference>
<evidence type="ECO:0000313" key="2">
    <source>
        <dbReference type="Proteomes" id="UP000014937"/>
    </source>
</evidence>
<organism evidence="1 2">
    <name type="scientific">Phascolarctobacterium succinatutens CAG:287</name>
    <dbReference type="NCBI Taxonomy" id="1263101"/>
    <lineage>
        <taxon>Bacteria</taxon>
        <taxon>Bacillati</taxon>
        <taxon>Bacillota</taxon>
        <taxon>Negativicutes</taxon>
        <taxon>Acidaminococcales</taxon>
        <taxon>Acidaminococcaceae</taxon>
        <taxon>Phascolarctobacterium</taxon>
    </lineage>
</organism>
<reference evidence="1" key="1">
    <citation type="submission" date="2012-11" db="EMBL/GenBank/DDBJ databases">
        <title>Dependencies among metagenomic species, viruses, plasmids and units of genetic variation.</title>
        <authorList>
            <person name="Nielsen H.B."/>
            <person name="Almeida M."/>
            <person name="Juncker A.S."/>
            <person name="Rasmussen S."/>
            <person name="Li J."/>
            <person name="Sunagawa S."/>
            <person name="Plichta D."/>
            <person name="Gautier L."/>
            <person name="Le Chatelier E."/>
            <person name="Peletier E."/>
            <person name="Bonde I."/>
            <person name="Nielsen T."/>
            <person name="Manichanh C."/>
            <person name="Arumugam M."/>
            <person name="Batto J."/>
            <person name="Santos M.B.Q.D."/>
            <person name="Blom N."/>
            <person name="Borruel N."/>
            <person name="Burgdorf K.S."/>
            <person name="Boumezbeur F."/>
            <person name="Casellas F."/>
            <person name="Dore J."/>
            <person name="Guarner F."/>
            <person name="Hansen T."/>
            <person name="Hildebrand F."/>
            <person name="Kaas R.S."/>
            <person name="Kennedy S."/>
            <person name="Kristiansen K."/>
            <person name="Kultima J.R."/>
            <person name="Leonard P."/>
            <person name="Levenez F."/>
            <person name="Lund O."/>
            <person name="Moumen B."/>
            <person name="Le Paslier D."/>
            <person name="Pons N."/>
            <person name="Pedersen O."/>
            <person name="Prifti E."/>
            <person name="Qin J."/>
            <person name="Raes J."/>
            <person name="Tap J."/>
            <person name="Tims S."/>
            <person name="Ussery D.W."/>
            <person name="Yamada T."/>
            <person name="MetaHit consortium"/>
            <person name="Renault P."/>
            <person name="Sicheritz-Ponten T."/>
            <person name="Bork P."/>
            <person name="Wang J."/>
            <person name="Brunak S."/>
            <person name="Ehrlich S.D."/>
        </authorList>
    </citation>
    <scope>NUCLEOTIDE SEQUENCE [LARGE SCALE GENOMIC DNA]</scope>
</reference>
<sequence>MRYTHVLGSHDIHILVGQVYAVRSNGTQLKHAQLIHQLNRCHAMLFDNGINLKFSFAQMHLDFCLVGSSLGNNLFQIINRTSIRSVRTVGDADTAIVIALPVLRQHSVFCQLYVLVRRYADQAAAEVSADAGFGAGTRNILHEGVHICKAGSTALQHFYDAQHCAPVDVVSIHLVFNRPDFVLQPVHKRHVIGIAAQQRHRNVAMGVDHAGSSQFALAVHDFVGSKVCRHVLAYINNLIIFNGDILHFTVRSMQKLDILNQ</sequence>
<dbReference type="AlphaFoldDB" id="R6WUW4"/>
<proteinExistence type="predicted"/>
<evidence type="ECO:0000313" key="1">
    <source>
        <dbReference type="EMBL" id="CDD10714.1"/>
    </source>
</evidence>